<comment type="caution">
    <text evidence="1">The sequence shown here is derived from an EMBL/GenBank/DDBJ whole genome shotgun (WGS) entry which is preliminary data.</text>
</comment>
<gene>
    <name evidence="1" type="ORF">HanXRQr2_Chr17g0819701</name>
</gene>
<accession>A0A9K3GVQ1</accession>
<sequence>MAGPGGGRGGPPARARYFEGHIFFYKKPDIYICKIFFLIGYTHTNTNIGPLKKLFLRFRLVINAFGIRFKSLVSPIPNFVKV</sequence>
<dbReference type="Gramene" id="mRNA:HanXRQr2_Chr17g0819701">
    <property type="protein sequence ID" value="CDS:HanXRQr2_Chr17g0819701.1"/>
    <property type="gene ID" value="HanXRQr2_Chr17g0819701"/>
</dbReference>
<dbReference type="Proteomes" id="UP000215914">
    <property type="component" value="Unassembled WGS sequence"/>
</dbReference>
<protein>
    <submittedName>
        <fullName evidence="1">Uncharacterized protein</fullName>
    </submittedName>
</protein>
<proteinExistence type="predicted"/>
<organism evidence="1 2">
    <name type="scientific">Helianthus annuus</name>
    <name type="common">Common sunflower</name>
    <dbReference type="NCBI Taxonomy" id="4232"/>
    <lineage>
        <taxon>Eukaryota</taxon>
        <taxon>Viridiplantae</taxon>
        <taxon>Streptophyta</taxon>
        <taxon>Embryophyta</taxon>
        <taxon>Tracheophyta</taxon>
        <taxon>Spermatophyta</taxon>
        <taxon>Magnoliopsida</taxon>
        <taxon>eudicotyledons</taxon>
        <taxon>Gunneridae</taxon>
        <taxon>Pentapetalae</taxon>
        <taxon>asterids</taxon>
        <taxon>campanulids</taxon>
        <taxon>Asterales</taxon>
        <taxon>Asteraceae</taxon>
        <taxon>Asteroideae</taxon>
        <taxon>Heliantheae alliance</taxon>
        <taxon>Heliantheae</taxon>
        <taxon>Helianthus</taxon>
    </lineage>
</organism>
<dbReference type="EMBL" id="MNCJ02000332">
    <property type="protein sequence ID" value="KAF5756851.1"/>
    <property type="molecule type" value="Genomic_DNA"/>
</dbReference>
<evidence type="ECO:0000313" key="2">
    <source>
        <dbReference type="Proteomes" id="UP000215914"/>
    </source>
</evidence>
<reference evidence="1" key="1">
    <citation type="journal article" date="2017" name="Nature">
        <title>The sunflower genome provides insights into oil metabolism, flowering and Asterid evolution.</title>
        <authorList>
            <person name="Badouin H."/>
            <person name="Gouzy J."/>
            <person name="Grassa C.J."/>
            <person name="Murat F."/>
            <person name="Staton S.E."/>
            <person name="Cottret L."/>
            <person name="Lelandais-Briere C."/>
            <person name="Owens G.L."/>
            <person name="Carrere S."/>
            <person name="Mayjonade B."/>
            <person name="Legrand L."/>
            <person name="Gill N."/>
            <person name="Kane N.C."/>
            <person name="Bowers J.E."/>
            <person name="Hubner S."/>
            <person name="Bellec A."/>
            <person name="Berard A."/>
            <person name="Berges H."/>
            <person name="Blanchet N."/>
            <person name="Boniface M.C."/>
            <person name="Brunel D."/>
            <person name="Catrice O."/>
            <person name="Chaidir N."/>
            <person name="Claudel C."/>
            <person name="Donnadieu C."/>
            <person name="Faraut T."/>
            <person name="Fievet G."/>
            <person name="Helmstetter N."/>
            <person name="King M."/>
            <person name="Knapp S.J."/>
            <person name="Lai Z."/>
            <person name="Le Paslier M.C."/>
            <person name="Lippi Y."/>
            <person name="Lorenzon L."/>
            <person name="Mandel J.R."/>
            <person name="Marage G."/>
            <person name="Marchand G."/>
            <person name="Marquand E."/>
            <person name="Bret-Mestries E."/>
            <person name="Morien E."/>
            <person name="Nambeesan S."/>
            <person name="Nguyen T."/>
            <person name="Pegot-Espagnet P."/>
            <person name="Pouilly N."/>
            <person name="Raftis F."/>
            <person name="Sallet E."/>
            <person name="Schiex T."/>
            <person name="Thomas J."/>
            <person name="Vandecasteele C."/>
            <person name="Vares D."/>
            <person name="Vear F."/>
            <person name="Vautrin S."/>
            <person name="Crespi M."/>
            <person name="Mangin B."/>
            <person name="Burke J.M."/>
            <person name="Salse J."/>
            <person name="Munos S."/>
            <person name="Vincourt P."/>
            <person name="Rieseberg L.H."/>
            <person name="Langlade N.B."/>
        </authorList>
    </citation>
    <scope>NUCLEOTIDE SEQUENCE</scope>
    <source>
        <tissue evidence="1">Leaves</tissue>
    </source>
</reference>
<name>A0A9K3GVQ1_HELAN</name>
<dbReference type="AlphaFoldDB" id="A0A9K3GVQ1"/>
<evidence type="ECO:0000313" key="1">
    <source>
        <dbReference type="EMBL" id="KAF5756851.1"/>
    </source>
</evidence>
<reference evidence="1" key="2">
    <citation type="submission" date="2020-06" db="EMBL/GenBank/DDBJ databases">
        <title>Helianthus annuus Genome sequencing and assembly Release 2.</title>
        <authorList>
            <person name="Gouzy J."/>
            <person name="Langlade N."/>
            <person name="Munos S."/>
        </authorList>
    </citation>
    <scope>NUCLEOTIDE SEQUENCE</scope>
    <source>
        <tissue evidence="1">Leaves</tissue>
    </source>
</reference>
<keyword evidence="2" id="KW-1185">Reference proteome</keyword>